<dbReference type="GO" id="GO:0016020">
    <property type="term" value="C:membrane"/>
    <property type="evidence" value="ECO:0007669"/>
    <property type="project" value="UniProtKB-SubCell"/>
</dbReference>
<feature type="domain" description="ABC-2 type transporter transmembrane" evidence="7">
    <location>
        <begin position="14"/>
        <end position="163"/>
    </location>
</feature>
<evidence type="ECO:0000256" key="6">
    <source>
        <dbReference type="SAM" id="Phobius"/>
    </source>
</evidence>
<evidence type="ECO:0000256" key="2">
    <source>
        <dbReference type="ARBA" id="ARBA00022692"/>
    </source>
</evidence>
<evidence type="ECO:0000259" key="7">
    <source>
        <dbReference type="Pfam" id="PF12698"/>
    </source>
</evidence>
<organism evidence="9 10">
    <name type="scientific">Pseudolactococcus chungangensis CAU 28 = DSM 22330</name>
    <dbReference type="NCBI Taxonomy" id="1122154"/>
    <lineage>
        <taxon>Bacteria</taxon>
        <taxon>Bacillati</taxon>
        <taxon>Bacillota</taxon>
        <taxon>Bacilli</taxon>
        <taxon>Lactobacillales</taxon>
        <taxon>Streptococcaceae</taxon>
        <taxon>Pseudolactococcus</taxon>
    </lineage>
</organism>
<dbReference type="Gene3D" id="3.40.1710.10">
    <property type="entry name" value="abc type-2 transporter like domain"/>
    <property type="match status" value="1"/>
</dbReference>
<feature type="transmembrane region" description="Helical" evidence="6">
    <location>
        <begin position="693"/>
        <end position="716"/>
    </location>
</feature>
<comment type="subcellular location">
    <subcellularLocation>
        <location evidence="1">Membrane</location>
        <topology evidence="1">Multi-pass membrane protein</topology>
    </subcellularLocation>
</comment>
<dbReference type="RefSeq" id="WP_031365751.1">
    <property type="nucleotide sequence ID" value="NZ_FPKS01000001.1"/>
</dbReference>
<dbReference type="Proteomes" id="UP000185655">
    <property type="component" value="Unassembled WGS sequence"/>
</dbReference>
<dbReference type="InterPro" id="IPR013525">
    <property type="entry name" value="ABC2_TM"/>
</dbReference>
<dbReference type="Pfam" id="PF12698">
    <property type="entry name" value="ABC2_membrane_3"/>
    <property type="match status" value="2"/>
</dbReference>
<keyword evidence="3 6" id="KW-1133">Transmembrane helix</keyword>
<dbReference type="PANTHER" id="PTHR43077">
    <property type="entry name" value="TRANSPORT PERMEASE YVFS-RELATED"/>
    <property type="match status" value="1"/>
</dbReference>
<dbReference type="InterPro" id="IPR017500">
    <property type="entry name" value="Phage_infect_YhgE_N"/>
</dbReference>
<keyword evidence="2 6" id="KW-0812">Transmembrane</keyword>
<evidence type="ECO:0000313" key="10">
    <source>
        <dbReference type="Proteomes" id="UP000185655"/>
    </source>
</evidence>
<evidence type="ECO:0000313" key="8">
    <source>
        <dbReference type="EMBL" id="PCS01812.1"/>
    </source>
</evidence>
<feature type="transmembrane region" description="Helical" evidence="6">
    <location>
        <begin position="780"/>
        <end position="797"/>
    </location>
</feature>
<evidence type="ECO:0000256" key="4">
    <source>
        <dbReference type="ARBA" id="ARBA00023136"/>
    </source>
</evidence>
<feature type="transmembrane region" description="Helical" evidence="6">
    <location>
        <begin position="723"/>
        <end position="749"/>
    </location>
</feature>
<proteinExistence type="predicted"/>
<dbReference type="NCBIfam" id="TIGR03057">
    <property type="entry name" value="xxxLxxG_by_4"/>
    <property type="match status" value="8"/>
</dbReference>
<dbReference type="GO" id="GO:0140359">
    <property type="term" value="F:ABC-type transporter activity"/>
    <property type="evidence" value="ECO:0007669"/>
    <property type="project" value="InterPro"/>
</dbReference>
<dbReference type="Proteomes" id="UP000218979">
    <property type="component" value="Unassembled WGS sequence"/>
</dbReference>
<evidence type="ECO:0000256" key="3">
    <source>
        <dbReference type="ARBA" id="ARBA00022989"/>
    </source>
</evidence>
<dbReference type="Gene3D" id="1.10.287.950">
    <property type="entry name" value="Methyl-accepting chemotaxis protein"/>
    <property type="match status" value="1"/>
</dbReference>
<keyword evidence="4 6" id="KW-0472">Membrane</keyword>
<evidence type="ECO:0000313" key="9">
    <source>
        <dbReference type="EMBL" id="SFZ70091.1"/>
    </source>
</evidence>
<evidence type="ECO:0000256" key="5">
    <source>
        <dbReference type="SAM" id="Coils"/>
    </source>
</evidence>
<feature type="transmembrane region" description="Helical" evidence="6">
    <location>
        <begin position="664"/>
        <end position="687"/>
    </location>
</feature>
<feature type="transmembrane region" description="Helical" evidence="6">
    <location>
        <begin position="624"/>
        <end position="644"/>
    </location>
</feature>
<dbReference type="InterPro" id="IPR051328">
    <property type="entry name" value="T7SS_ABC-Transporter"/>
</dbReference>
<evidence type="ECO:0000313" key="11">
    <source>
        <dbReference type="Proteomes" id="UP000218979"/>
    </source>
</evidence>
<dbReference type="AlphaFoldDB" id="A0A1K2H2Y7"/>
<feature type="coiled-coil region" evidence="5">
    <location>
        <begin position="314"/>
        <end position="368"/>
    </location>
</feature>
<accession>A0A1K2H2Y7</accession>
<feature type="transmembrane region" description="Helical" evidence="6">
    <location>
        <begin position="12"/>
        <end position="38"/>
    </location>
</feature>
<dbReference type="InterPro" id="IPR017501">
    <property type="entry name" value="Phage_infect_YhgE_C"/>
</dbReference>
<protein>
    <submittedName>
        <fullName evidence="8">Phage infection protein</fullName>
    </submittedName>
    <submittedName>
        <fullName evidence="9">Putative membrane protein</fullName>
    </submittedName>
</protein>
<dbReference type="NCBIfam" id="TIGR03062">
    <property type="entry name" value="pip_yhgE_Cterm"/>
    <property type="match status" value="1"/>
</dbReference>
<dbReference type="EMBL" id="FPKS01000001">
    <property type="protein sequence ID" value="SFZ70091.1"/>
    <property type="molecule type" value="Genomic_DNA"/>
</dbReference>
<dbReference type="EMBL" id="JXJT01000021">
    <property type="protein sequence ID" value="PCS01812.1"/>
    <property type="molecule type" value="Genomic_DNA"/>
</dbReference>
<dbReference type="NCBIfam" id="TIGR03061">
    <property type="entry name" value="pip_yhgE_Nterm"/>
    <property type="match status" value="1"/>
</dbReference>
<keyword evidence="11" id="KW-1185">Reference proteome</keyword>
<name>A0A1K2H2Y7_9LACT</name>
<dbReference type="InterPro" id="IPR023908">
    <property type="entry name" value="xxxLxxG_rpt"/>
</dbReference>
<feature type="domain" description="ABC-2 type transporter transmembrane" evidence="7">
    <location>
        <begin position="567"/>
        <end position="794"/>
    </location>
</feature>
<reference evidence="9 10" key="2">
    <citation type="submission" date="2016-11" db="EMBL/GenBank/DDBJ databases">
        <authorList>
            <person name="Jaros S."/>
            <person name="Januszkiewicz K."/>
            <person name="Wedrychowicz H."/>
        </authorList>
    </citation>
    <scope>NUCLEOTIDE SEQUENCE [LARGE SCALE GENOMIC DNA]</scope>
    <source>
        <strain evidence="9 10">DSM 22330</strain>
    </source>
</reference>
<sequence length="803" mass="84301">MIKKEWQVILKNKFLIVIIVALATIPALYNLIFLSSMWDPYGKISDLPVAVVNEDKSASINGKTVNLGDDLVDELGKSRDLAYHFVSHKTAQKGLKDDKYYMQITIPSDFSKNAGSLVSNDPTNAVIHYQTSVGHNFIASKMSESAMEKLKEKVSENITKTYMKTIFENLTTLSDGVTKAADGSDQLVDGSGELKSGANQIATNLDKLSSSSLTFKDGAETLNVGLGQYTAGVTTLSNGANDLYQAVTKYTNGATQVAEGNSKLNAASGQLSAGISELATKTQEVDQLVAGSAKLSQGLSQLSDGLTLKNVSDIEKLEGGLELLNQNLQNYKTAVTAASVPPEIAQDLANIAASLQTMSNEAKAEQEEKMAKLVATDAYQKATDAEKATLTSLTVPNAVSSIQNIEGNLADLQQQLTTMQNKNAATVSQLADSSQGLLPTAKGALAQLVTGFATAKDSVDGIFLPGAQQISQGTAQLKNELTTGADQLTSGVSQFSAATAQLNTGAQTLVSNNAQLTAGAAKLATGANQLNQNSAKLREGSGQLANGAGQISNGATQLATGANTLTTGIGTLQNGANTLATGLGEARTKLAANQTGQTNAEKIAEPLKVTHTDKDNSSKNGVGMAPYMMSVALFVGAVATNMIISGSLSGEKAKNRRDYLLGRLAVNGVIAVGEGVLVYLAVHVLGLSANHEFAMFGFTILVAFTFMFIVTFFNTWLGKPGAFLMLILLLLQLAASAGTYPLALTSTFFQKINPWMPMTYAVTGFREVISLTGQIGQETGILLVLSMISLVLLALVGNKKAKS</sequence>
<feature type="coiled-coil region" evidence="5">
    <location>
        <begin position="402"/>
        <end position="429"/>
    </location>
</feature>
<keyword evidence="5" id="KW-0175">Coiled coil</keyword>
<dbReference type="PANTHER" id="PTHR43077:SF5">
    <property type="entry name" value="PHAGE INFECTION PROTEIN"/>
    <property type="match status" value="1"/>
</dbReference>
<dbReference type="STRING" id="1122154.SAMN02746068_00058"/>
<gene>
    <name evidence="8" type="ORF">RR45_GL001042</name>
    <name evidence="9" type="ORF">SAMN02746068_00058</name>
</gene>
<evidence type="ECO:0000256" key="1">
    <source>
        <dbReference type="ARBA" id="ARBA00004141"/>
    </source>
</evidence>
<reference evidence="8 11" key="1">
    <citation type="submission" date="2014-12" db="EMBL/GenBank/DDBJ databases">
        <title>Draft genome sequences of 10 type strains of Lactococcus.</title>
        <authorList>
            <person name="Sun Z."/>
            <person name="Zhong Z."/>
            <person name="Liu W."/>
            <person name="Zhang W."/>
            <person name="Zhang H."/>
        </authorList>
    </citation>
    <scope>NUCLEOTIDE SEQUENCE [LARGE SCALE GENOMIC DNA]</scope>
    <source>
        <strain evidence="8 11">DSM 22330</strain>
    </source>
</reference>